<dbReference type="AlphaFoldDB" id="A0A2M4B297"/>
<sequence>MILFLSFPSFSFLFVSFLSLSVQARRFSERFHVDLRFILFARLRLPPLFLQQATDHAAKRLGRDMLRNGAFGLSRIRFPVCWRLLLYLV</sequence>
<proteinExistence type="predicted"/>
<dbReference type="EMBL" id="GGFK01013809">
    <property type="protein sequence ID" value="MBW47130.1"/>
    <property type="molecule type" value="Transcribed_RNA"/>
</dbReference>
<reference evidence="2" key="1">
    <citation type="submission" date="2018-01" db="EMBL/GenBank/DDBJ databases">
        <title>An insight into the sialome of Amazonian anophelines.</title>
        <authorList>
            <person name="Ribeiro J.M."/>
            <person name="Scarpassa V."/>
            <person name="Calvo E."/>
        </authorList>
    </citation>
    <scope>NUCLEOTIDE SEQUENCE</scope>
    <source>
        <tissue evidence="2">Salivary glands</tissue>
    </source>
</reference>
<feature type="chain" id="PRO_5014798578" evidence="1">
    <location>
        <begin position="25"/>
        <end position="89"/>
    </location>
</feature>
<keyword evidence="1" id="KW-0732">Signal</keyword>
<feature type="signal peptide" evidence="1">
    <location>
        <begin position="1"/>
        <end position="24"/>
    </location>
</feature>
<protein>
    <submittedName>
        <fullName evidence="2">Putative secreted protein</fullName>
    </submittedName>
</protein>
<accession>A0A2M4B297</accession>
<evidence type="ECO:0000256" key="1">
    <source>
        <dbReference type="SAM" id="SignalP"/>
    </source>
</evidence>
<organism evidence="2">
    <name type="scientific">Anopheles triannulatus</name>
    <dbReference type="NCBI Taxonomy" id="58253"/>
    <lineage>
        <taxon>Eukaryota</taxon>
        <taxon>Metazoa</taxon>
        <taxon>Ecdysozoa</taxon>
        <taxon>Arthropoda</taxon>
        <taxon>Hexapoda</taxon>
        <taxon>Insecta</taxon>
        <taxon>Pterygota</taxon>
        <taxon>Neoptera</taxon>
        <taxon>Endopterygota</taxon>
        <taxon>Diptera</taxon>
        <taxon>Nematocera</taxon>
        <taxon>Culicoidea</taxon>
        <taxon>Culicidae</taxon>
        <taxon>Anophelinae</taxon>
        <taxon>Anopheles</taxon>
    </lineage>
</organism>
<name>A0A2M4B297_9DIPT</name>
<evidence type="ECO:0000313" key="2">
    <source>
        <dbReference type="EMBL" id="MBW47130.1"/>
    </source>
</evidence>